<comment type="pathway">
    <text evidence="4 16">Amino-acid biosynthesis; L-threonine biosynthesis; L-threonine from L-aspartate: step 1/5.</text>
</comment>
<name>A0A1H8NQ75_9BACI</name>
<dbReference type="GO" id="GO:0005829">
    <property type="term" value="C:cytosol"/>
    <property type="evidence" value="ECO:0007669"/>
    <property type="project" value="TreeGrafter"/>
</dbReference>
<feature type="binding site" evidence="14">
    <location>
        <position position="79"/>
    </location>
    <ligand>
        <name>substrate</name>
    </ligand>
</feature>
<keyword evidence="9 15" id="KW-0418">Kinase</keyword>
<keyword evidence="12" id="KW-0457">Lysine biosynthesis</keyword>
<evidence type="ECO:0000256" key="11">
    <source>
        <dbReference type="ARBA" id="ARBA00022915"/>
    </source>
</evidence>
<evidence type="ECO:0000259" key="17">
    <source>
        <dbReference type="PROSITE" id="PS51671"/>
    </source>
</evidence>
<feature type="domain" description="ACT" evidence="17">
    <location>
        <begin position="344"/>
        <end position="409"/>
    </location>
</feature>
<comment type="pathway">
    <text evidence="3 16">Amino-acid biosynthesis; L-methionine biosynthesis via de novo pathway; L-homoserine from L-aspartate: step 1/3.</text>
</comment>
<dbReference type="UniPathway" id="UPA00034">
    <property type="reaction ID" value="UER00015"/>
</dbReference>
<dbReference type="SUPFAM" id="SSF55021">
    <property type="entry name" value="ACT-like"/>
    <property type="match status" value="2"/>
</dbReference>
<dbReference type="GO" id="GO:0009089">
    <property type="term" value="P:lysine biosynthetic process via diaminopimelate"/>
    <property type="evidence" value="ECO:0007669"/>
    <property type="project" value="UniProtKB-UniPathway"/>
</dbReference>
<dbReference type="Pfam" id="PF13840">
    <property type="entry name" value="ACT_7"/>
    <property type="match status" value="1"/>
</dbReference>
<evidence type="ECO:0000256" key="8">
    <source>
        <dbReference type="ARBA" id="ARBA00022741"/>
    </source>
</evidence>
<accession>A0A1H8NQ75</accession>
<protein>
    <recommendedName>
        <fullName evidence="15">Aspartokinase</fullName>
        <ecNumber evidence="15">2.7.2.4</ecNumber>
    </recommendedName>
</protein>
<dbReference type="AlphaFoldDB" id="A0A1H8NQ75"/>
<organism evidence="18 19">
    <name type="scientific">Amphibacillus marinus</name>
    <dbReference type="NCBI Taxonomy" id="872970"/>
    <lineage>
        <taxon>Bacteria</taxon>
        <taxon>Bacillati</taxon>
        <taxon>Bacillota</taxon>
        <taxon>Bacilli</taxon>
        <taxon>Bacillales</taxon>
        <taxon>Bacillaceae</taxon>
        <taxon>Amphibacillus</taxon>
    </lineage>
</organism>
<dbReference type="Pfam" id="PF00696">
    <property type="entry name" value="AA_kinase"/>
    <property type="match status" value="1"/>
</dbReference>
<evidence type="ECO:0000256" key="10">
    <source>
        <dbReference type="ARBA" id="ARBA00022840"/>
    </source>
</evidence>
<dbReference type="GO" id="GO:0019877">
    <property type="term" value="P:diaminopimelate biosynthetic process"/>
    <property type="evidence" value="ECO:0007669"/>
    <property type="project" value="UniProtKB-KW"/>
</dbReference>
<dbReference type="SUPFAM" id="SSF53633">
    <property type="entry name" value="Carbamate kinase-like"/>
    <property type="match status" value="1"/>
</dbReference>
<dbReference type="InterPro" id="IPR001341">
    <property type="entry name" value="Asp_kinase"/>
</dbReference>
<dbReference type="EC" id="2.7.2.4" evidence="15"/>
<evidence type="ECO:0000256" key="12">
    <source>
        <dbReference type="ARBA" id="ARBA00023154"/>
    </source>
</evidence>
<keyword evidence="7 15" id="KW-0808">Transferase</keyword>
<keyword evidence="8 14" id="KW-0547">Nucleotide-binding</keyword>
<evidence type="ECO:0000256" key="16">
    <source>
        <dbReference type="RuleBase" id="RU004249"/>
    </source>
</evidence>
<dbReference type="GO" id="GO:0005524">
    <property type="term" value="F:ATP binding"/>
    <property type="evidence" value="ECO:0007669"/>
    <property type="project" value="UniProtKB-KW"/>
</dbReference>
<evidence type="ECO:0000313" key="18">
    <source>
        <dbReference type="EMBL" id="SEO31772.1"/>
    </source>
</evidence>
<evidence type="ECO:0000256" key="7">
    <source>
        <dbReference type="ARBA" id="ARBA00022679"/>
    </source>
</evidence>
<proteinExistence type="inferred from homology"/>
<feature type="binding site" evidence="14">
    <location>
        <begin position="7"/>
        <end position="10"/>
    </location>
    <ligand>
        <name>ATP</name>
        <dbReference type="ChEBI" id="CHEBI:30616"/>
    </ligand>
</feature>
<gene>
    <name evidence="18" type="ORF">SAMN04488134_10667</name>
</gene>
<dbReference type="GO" id="GO:0009088">
    <property type="term" value="P:threonine biosynthetic process"/>
    <property type="evidence" value="ECO:0007669"/>
    <property type="project" value="UniProtKB-UniPathway"/>
</dbReference>
<evidence type="ECO:0000256" key="6">
    <source>
        <dbReference type="ARBA" id="ARBA00022605"/>
    </source>
</evidence>
<keyword evidence="6 16" id="KW-0028">Amino-acid biosynthesis</keyword>
<dbReference type="PANTHER" id="PTHR21499:SF3">
    <property type="entry name" value="ASPARTOKINASE"/>
    <property type="match status" value="1"/>
</dbReference>
<dbReference type="UniPathway" id="UPA00050">
    <property type="reaction ID" value="UER00461"/>
</dbReference>
<comment type="pathway">
    <text evidence="2 16">Amino-acid biosynthesis; L-lysine biosynthesis via DAP pathway; (S)-tetrahydrodipicolinate from L-aspartate: step 1/4.</text>
</comment>
<reference evidence="18 19" key="1">
    <citation type="submission" date="2016-10" db="EMBL/GenBank/DDBJ databases">
        <authorList>
            <person name="de Groot N.N."/>
        </authorList>
    </citation>
    <scope>NUCLEOTIDE SEQUENCE [LARGE SCALE GENOMIC DNA]</scope>
    <source>
        <strain evidence="18 19">CGMCC 1.10434</strain>
    </source>
</reference>
<dbReference type="UniPathway" id="UPA00051">
    <property type="reaction ID" value="UER00462"/>
</dbReference>
<evidence type="ECO:0000256" key="3">
    <source>
        <dbReference type="ARBA" id="ARBA00004986"/>
    </source>
</evidence>
<evidence type="ECO:0000313" key="19">
    <source>
        <dbReference type="Proteomes" id="UP000199300"/>
    </source>
</evidence>
<dbReference type="PROSITE" id="PS51671">
    <property type="entry name" value="ACT"/>
    <property type="match status" value="1"/>
</dbReference>
<dbReference type="InterPro" id="IPR005260">
    <property type="entry name" value="Asp_kin_monofn"/>
</dbReference>
<evidence type="ECO:0000256" key="1">
    <source>
        <dbReference type="ARBA" id="ARBA00003121"/>
    </source>
</evidence>
<keyword evidence="10 14" id="KW-0067">ATP-binding</keyword>
<dbReference type="PIRSF" id="PIRSF000726">
    <property type="entry name" value="Asp_kin"/>
    <property type="match status" value="1"/>
</dbReference>
<evidence type="ECO:0000256" key="14">
    <source>
        <dbReference type="PIRSR" id="PIRSR000726-1"/>
    </source>
</evidence>
<dbReference type="Gene3D" id="3.30.2130.10">
    <property type="entry name" value="VC0802-like"/>
    <property type="match status" value="1"/>
</dbReference>
<keyword evidence="19" id="KW-1185">Reference proteome</keyword>
<evidence type="ECO:0000256" key="15">
    <source>
        <dbReference type="RuleBase" id="RU003448"/>
    </source>
</evidence>
<evidence type="ECO:0000256" key="9">
    <source>
        <dbReference type="ARBA" id="ARBA00022777"/>
    </source>
</evidence>
<dbReference type="NCBIfam" id="TIGR00657">
    <property type="entry name" value="asp_kinases"/>
    <property type="match status" value="1"/>
</dbReference>
<dbReference type="PROSITE" id="PS00324">
    <property type="entry name" value="ASPARTOKINASE"/>
    <property type="match status" value="1"/>
</dbReference>
<dbReference type="RefSeq" id="WP_091497336.1">
    <property type="nucleotide sequence ID" value="NZ_FODJ01000006.1"/>
</dbReference>
<dbReference type="PANTHER" id="PTHR21499">
    <property type="entry name" value="ASPARTATE KINASE"/>
    <property type="match status" value="1"/>
</dbReference>
<dbReference type="InterPro" id="IPR001048">
    <property type="entry name" value="Asp/Glu/Uridylate_kinase"/>
</dbReference>
<comment type="catalytic activity">
    <reaction evidence="13 15">
        <text>L-aspartate + ATP = 4-phospho-L-aspartate + ADP</text>
        <dbReference type="Rhea" id="RHEA:23776"/>
        <dbReference type="ChEBI" id="CHEBI:29991"/>
        <dbReference type="ChEBI" id="CHEBI:30616"/>
        <dbReference type="ChEBI" id="CHEBI:57535"/>
        <dbReference type="ChEBI" id="CHEBI:456216"/>
        <dbReference type="EC" id="2.7.2.4"/>
    </reaction>
</comment>
<comment type="function">
    <text evidence="1">Catalyzes the phosphorylation of the beta-carboxyl group of aspartic acid with ATP to yield 4-phospho-L-aspartate, which is involved in the branched biosynthetic pathway leading to the biosynthesis of amino acids threonine, isoleucine and methionine.</text>
</comment>
<dbReference type="GO" id="GO:0004072">
    <property type="term" value="F:aspartate kinase activity"/>
    <property type="evidence" value="ECO:0007669"/>
    <property type="project" value="UniProtKB-EC"/>
</dbReference>
<comment type="similarity">
    <text evidence="5 15">Belongs to the aspartokinase family.</text>
</comment>
<dbReference type="STRING" id="872970.SAMN04488134_10667"/>
<evidence type="ECO:0000256" key="13">
    <source>
        <dbReference type="ARBA" id="ARBA00047872"/>
    </source>
</evidence>
<feature type="binding site" evidence="14">
    <location>
        <begin position="214"/>
        <end position="215"/>
    </location>
    <ligand>
        <name>ATP</name>
        <dbReference type="ChEBI" id="CHEBI:30616"/>
    </ligand>
</feature>
<evidence type="ECO:0000256" key="2">
    <source>
        <dbReference type="ARBA" id="ARBA00004766"/>
    </source>
</evidence>
<feature type="binding site" evidence="14">
    <location>
        <position position="189"/>
    </location>
    <ligand>
        <name>ATP</name>
        <dbReference type="ChEBI" id="CHEBI:30616"/>
    </ligand>
</feature>
<dbReference type="InterPro" id="IPR018042">
    <property type="entry name" value="Aspartate_kinase_CS"/>
</dbReference>
<dbReference type="InterPro" id="IPR027795">
    <property type="entry name" value="CASTOR_ACT_dom"/>
</dbReference>
<dbReference type="InterPro" id="IPR045865">
    <property type="entry name" value="ACT-like_dom_sf"/>
</dbReference>
<evidence type="ECO:0000256" key="5">
    <source>
        <dbReference type="ARBA" id="ARBA00010122"/>
    </source>
</evidence>
<feature type="binding site" evidence="14">
    <location>
        <position position="52"/>
    </location>
    <ligand>
        <name>substrate</name>
    </ligand>
</feature>
<dbReference type="OrthoDB" id="9799110at2"/>
<dbReference type="NCBIfam" id="TIGR00656">
    <property type="entry name" value="asp_kin_monofn"/>
    <property type="match status" value="1"/>
</dbReference>
<dbReference type="Gene3D" id="3.40.1160.10">
    <property type="entry name" value="Acetylglutamate kinase-like"/>
    <property type="match status" value="1"/>
</dbReference>
<feature type="binding site" evidence="14">
    <location>
        <begin position="178"/>
        <end position="179"/>
    </location>
    <ligand>
        <name>ATP</name>
        <dbReference type="ChEBI" id="CHEBI:30616"/>
    </ligand>
</feature>
<dbReference type="NCBIfam" id="NF006068">
    <property type="entry name" value="PRK08210.1"/>
    <property type="match status" value="1"/>
</dbReference>
<dbReference type="GO" id="GO:0009090">
    <property type="term" value="P:homoserine biosynthetic process"/>
    <property type="evidence" value="ECO:0007669"/>
    <property type="project" value="TreeGrafter"/>
</dbReference>
<evidence type="ECO:0000256" key="4">
    <source>
        <dbReference type="ARBA" id="ARBA00005139"/>
    </source>
</evidence>
<keyword evidence="11" id="KW-0220">Diaminopimelate biosynthesis</keyword>
<dbReference type="InterPro" id="IPR036393">
    <property type="entry name" value="AceGlu_kinase-like_sf"/>
</dbReference>
<sequence length="409" mass="43812">MDILVQKFGGTSVKNKETRKSAIKHIHAAKREGYKIICVVSAIGRSPDPYATDSLLGLVDHPNSHISAREHDLLLSCGEIISAIVFSNELKTSGLKSTALTGAQAGFVTTEDHGCAKIKAMEVERLLDELFVNDVVVVAGFQGQTIDGETTTLGRGGSDTSAAALGAAVDAKFIDIFTDVEGIMTADPRVVKEAQLLDVVTYNEICNLAYQGAKVIHPRAVEIAMQAKIPLRVRSTEQDHVGTLVTSSVAEVKGKEIPDRLITGIAHMAGITQVRIAATDQADVLHAGVFKAMAEAGISVDFINIFPNDVVYTIPEVYSEKAAQLLNELGYQPKFNHDCAKVSIVGAGMTGVPGVTAKIVDSLTNRGIQILQSADSHTTIWVLIHNKDLVPAINALHDAFQLNNQMTRI</sequence>
<dbReference type="Proteomes" id="UP000199300">
    <property type="component" value="Unassembled WGS sequence"/>
</dbReference>
<dbReference type="EMBL" id="FODJ01000006">
    <property type="protein sequence ID" value="SEO31772.1"/>
    <property type="molecule type" value="Genomic_DNA"/>
</dbReference>
<dbReference type="InterPro" id="IPR002912">
    <property type="entry name" value="ACT_dom"/>
</dbReference>